<sequence>MGTGPHTHAGYAACALLAALVVAGCTGPPQAPRPATSSPAPQSPSAEETCTKLVSYWAKETLKGSKWSGLDWEQKGLSNEQYALHEEIIAAGRVEAKRHGRAAGLRLADRLARQKCAARNGATGSSENWRPPG</sequence>
<evidence type="ECO:0000313" key="4">
    <source>
        <dbReference type="Proteomes" id="UP001601976"/>
    </source>
</evidence>
<keyword evidence="2" id="KW-0732">Signal</keyword>
<evidence type="ECO:0000313" key="3">
    <source>
        <dbReference type="EMBL" id="MFF3337319.1"/>
    </source>
</evidence>
<evidence type="ECO:0000256" key="2">
    <source>
        <dbReference type="SAM" id="SignalP"/>
    </source>
</evidence>
<evidence type="ECO:0008006" key="5">
    <source>
        <dbReference type="Google" id="ProtNLM"/>
    </source>
</evidence>
<feature type="compositionally biased region" description="Low complexity" evidence="1">
    <location>
        <begin position="33"/>
        <end position="46"/>
    </location>
</feature>
<comment type="caution">
    <text evidence="3">The sequence shown here is derived from an EMBL/GenBank/DDBJ whole genome shotgun (WGS) entry which is preliminary data.</text>
</comment>
<feature type="signal peptide" evidence="2">
    <location>
        <begin position="1"/>
        <end position="31"/>
    </location>
</feature>
<protein>
    <recommendedName>
        <fullName evidence="5">Lipoprotein</fullName>
    </recommendedName>
</protein>
<organism evidence="3 4">
    <name type="scientific">Streptomyces flavidovirens</name>
    <dbReference type="NCBI Taxonomy" id="67298"/>
    <lineage>
        <taxon>Bacteria</taxon>
        <taxon>Bacillati</taxon>
        <taxon>Actinomycetota</taxon>
        <taxon>Actinomycetes</taxon>
        <taxon>Kitasatosporales</taxon>
        <taxon>Streptomycetaceae</taxon>
        <taxon>Streptomyces</taxon>
    </lineage>
</organism>
<accession>A0ABW6R748</accession>
<gene>
    <name evidence="3" type="ORF">ACFYWW_01095</name>
</gene>
<proteinExistence type="predicted"/>
<reference evidence="3 4" key="1">
    <citation type="submission" date="2024-10" db="EMBL/GenBank/DDBJ databases">
        <title>The Natural Products Discovery Center: Release of the First 8490 Sequenced Strains for Exploring Actinobacteria Biosynthetic Diversity.</title>
        <authorList>
            <person name="Kalkreuter E."/>
            <person name="Kautsar S.A."/>
            <person name="Yang D."/>
            <person name="Bader C.D."/>
            <person name="Teijaro C.N."/>
            <person name="Fluegel L."/>
            <person name="Davis C.M."/>
            <person name="Simpson J.R."/>
            <person name="Lauterbach L."/>
            <person name="Steele A.D."/>
            <person name="Gui C."/>
            <person name="Meng S."/>
            <person name="Li G."/>
            <person name="Viehrig K."/>
            <person name="Ye F."/>
            <person name="Su P."/>
            <person name="Kiefer A.F."/>
            <person name="Nichols A."/>
            <person name="Cepeda A.J."/>
            <person name="Yan W."/>
            <person name="Fan B."/>
            <person name="Jiang Y."/>
            <person name="Adhikari A."/>
            <person name="Zheng C.-J."/>
            <person name="Schuster L."/>
            <person name="Cowan T.M."/>
            <person name="Smanski M.J."/>
            <person name="Chevrette M.G."/>
            <person name="De Carvalho L.P.S."/>
            <person name="Shen B."/>
        </authorList>
    </citation>
    <scope>NUCLEOTIDE SEQUENCE [LARGE SCALE GENOMIC DNA]</scope>
    <source>
        <strain evidence="3 4">NPDC003029</strain>
    </source>
</reference>
<feature type="chain" id="PRO_5047306407" description="Lipoprotein" evidence="2">
    <location>
        <begin position="32"/>
        <end position="133"/>
    </location>
</feature>
<feature type="region of interest" description="Disordered" evidence="1">
    <location>
        <begin position="28"/>
        <end position="47"/>
    </location>
</feature>
<name>A0ABW6R748_9ACTN</name>
<dbReference type="RefSeq" id="WP_387893171.1">
    <property type="nucleotide sequence ID" value="NZ_JBIAPK010000001.1"/>
</dbReference>
<evidence type="ECO:0000256" key="1">
    <source>
        <dbReference type="SAM" id="MobiDB-lite"/>
    </source>
</evidence>
<dbReference type="EMBL" id="JBIAPK010000001">
    <property type="protein sequence ID" value="MFF3337319.1"/>
    <property type="molecule type" value="Genomic_DNA"/>
</dbReference>
<keyword evidence="4" id="KW-1185">Reference proteome</keyword>
<dbReference type="Proteomes" id="UP001601976">
    <property type="component" value="Unassembled WGS sequence"/>
</dbReference>